<comment type="caution">
    <text evidence="12">The sequence shown here is derived from an EMBL/GenBank/DDBJ whole genome shotgun (WGS) entry which is preliminary data.</text>
</comment>
<dbReference type="InterPro" id="IPR050256">
    <property type="entry name" value="Glycosyltransferase_2"/>
</dbReference>
<dbReference type="EMBL" id="LAXD01000001">
    <property type="protein sequence ID" value="KWX01072.1"/>
    <property type="molecule type" value="Genomic_DNA"/>
</dbReference>
<gene>
    <name evidence="12" type="ORF">LI90_2100</name>
</gene>
<evidence type="ECO:0000256" key="4">
    <source>
        <dbReference type="ARBA" id="ARBA00022676"/>
    </source>
</evidence>
<dbReference type="PANTHER" id="PTHR48090:SF10">
    <property type="entry name" value="GLUCOSYL-3-PHOSPHOGLYCERATE SYNTHASE"/>
    <property type="match status" value="1"/>
</dbReference>
<dbReference type="EC" id="2.4.1.266" evidence="7"/>
<dbReference type="STRING" id="1469144.LI90_2100"/>
<comment type="catalytic activity">
    <reaction evidence="9">
        <text>(2R)-3-phosphoglycerate + UDP-alpha-D-glucose = (2R)-2-O-(alpha-D-glucopyranosyl)-3-phospho-glycerate + UDP + H(+)</text>
        <dbReference type="Rhea" id="RHEA:31319"/>
        <dbReference type="ChEBI" id="CHEBI:15378"/>
        <dbReference type="ChEBI" id="CHEBI:58223"/>
        <dbReference type="ChEBI" id="CHEBI:58272"/>
        <dbReference type="ChEBI" id="CHEBI:58885"/>
        <dbReference type="ChEBI" id="CHEBI:62600"/>
        <dbReference type="EC" id="2.4.1.266"/>
    </reaction>
    <physiologicalReaction direction="left-to-right" evidence="9">
        <dbReference type="Rhea" id="RHEA:31320"/>
    </physiologicalReaction>
</comment>
<dbReference type="PATRIC" id="fig|1469144.10.peg.2278"/>
<dbReference type="Proteomes" id="UP000070188">
    <property type="component" value="Unassembled WGS sequence"/>
</dbReference>
<evidence type="ECO:0000256" key="3">
    <source>
        <dbReference type="ARBA" id="ARBA00006739"/>
    </source>
</evidence>
<keyword evidence="13" id="KW-1185">Reference proteome</keyword>
<evidence type="ECO:0000256" key="7">
    <source>
        <dbReference type="ARBA" id="ARBA00039022"/>
    </source>
</evidence>
<dbReference type="CDD" id="cd04179">
    <property type="entry name" value="DPM_DPG-synthase_like"/>
    <property type="match status" value="1"/>
</dbReference>
<protein>
    <recommendedName>
        <fullName evidence="8">Glucosyl-3-phosphoglycerate synthase</fullName>
        <ecNumber evidence="7">2.4.1.266</ecNumber>
    </recommendedName>
</protein>
<keyword evidence="5 12" id="KW-0808">Transferase</keyword>
<reference evidence="13" key="1">
    <citation type="submission" date="2015-04" db="EMBL/GenBank/DDBJ databases">
        <title>Physiological reanalysis, assessment of diazotrophy, and genome sequences of multiple isolates of Streptomyces thermoautotrophicus.</title>
        <authorList>
            <person name="MacKellar D.C."/>
            <person name="Lieber L."/>
            <person name="Norman J."/>
            <person name="Bolger A."/>
            <person name="Tobin C."/>
            <person name="Murray J.W."/>
            <person name="Chang R."/>
            <person name="Ford T."/>
            <person name="Nguyen P.Q."/>
            <person name="Woodward J."/>
            <person name="Permingeat H."/>
            <person name="Joshi N.S."/>
            <person name="Silver P.A."/>
            <person name="Usadel B."/>
            <person name="Rutherford A.W."/>
            <person name="Friesen M."/>
            <person name="Prell J."/>
        </authorList>
    </citation>
    <scope>NUCLEOTIDE SEQUENCE [LARGE SCALE GENOMIC DNA]</scope>
    <source>
        <strain evidence="13">H1</strain>
    </source>
</reference>
<evidence type="ECO:0000313" key="13">
    <source>
        <dbReference type="Proteomes" id="UP000070188"/>
    </source>
</evidence>
<sequence length="221" mass="23748">MKAAAIIPAYNEAPTVAKVIRAAQAAPSISEVIVADGESVDGTPDIARAEGARVVSVAGGKGEGMAAGVAATDADVIVFLDADLTGLRPDHVERLVRSVTEDGAGMALGLFDRGRWLNPIFLHLLPRLTGERALRRELFTSLSPKDCRGYRVEAALNSRAAELGERVEAYVLDGMFHRTKEEKHGNPVLGFAKKVAMLSVAVWEYLAYQLRRRVRLSGRGG</sequence>
<feature type="domain" description="Glycosyltransferase 2-like" evidence="11">
    <location>
        <begin position="5"/>
        <end position="152"/>
    </location>
</feature>
<comment type="cofactor">
    <cofactor evidence="1">
        <name>Mn(2+)</name>
        <dbReference type="ChEBI" id="CHEBI:29035"/>
    </cofactor>
</comment>
<dbReference type="RefSeq" id="WP_066887232.1">
    <property type="nucleotide sequence ID" value="NZ_CP171739.1"/>
</dbReference>
<evidence type="ECO:0000256" key="5">
    <source>
        <dbReference type="ARBA" id="ARBA00022679"/>
    </source>
</evidence>
<dbReference type="GO" id="GO:0016757">
    <property type="term" value="F:glycosyltransferase activity"/>
    <property type="evidence" value="ECO:0007669"/>
    <property type="project" value="UniProtKB-KW"/>
</dbReference>
<evidence type="ECO:0000256" key="9">
    <source>
        <dbReference type="ARBA" id="ARBA00048689"/>
    </source>
</evidence>
<keyword evidence="6" id="KW-0460">Magnesium</keyword>
<comment type="catalytic activity">
    <reaction evidence="10">
        <text>an NDP-alpha-D-glucose + (2R)-3-phosphoglycerate = (2R)-2-O-(alpha-D-glucopyranosyl)-3-phospho-glycerate + a ribonucleoside 5'-diphosphate + H(+)</text>
        <dbReference type="Rhea" id="RHEA:47244"/>
        <dbReference type="ChEBI" id="CHEBI:15378"/>
        <dbReference type="ChEBI" id="CHEBI:57930"/>
        <dbReference type="ChEBI" id="CHEBI:58272"/>
        <dbReference type="ChEBI" id="CHEBI:62600"/>
        <dbReference type="ChEBI" id="CHEBI:76533"/>
        <dbReference type="EC" id="2.4.1.266"/>
    </reaction>
    <physiologicalReaction direction="left-to-right" evidence="10">
        <dbReference type="Rhea" id="RHEA:47245"/>
    </physiologicalReaction>
</comment>
<comment type="cofactor">
    <cofactor evidence="2">
        <name>Mg(2+)</name>
        <dbReference type="ChEBI" id="CHEBI:18420"/>
    </cofactor>
</comment>
<evidence type="ECO:0000256" key="10">
    <source>
        <dbReference type="ARBA" id="ARBA00048997"/>
    </source>
</evidence>
<evidence type="ECO:0000313" key="12">
    <source>
        <dbReference type="EMBL" id="KWX01072.1"/>
    </source>
</evidence>
<dbReference type="Gene3D" id="3.90.550.10">
    <property type="entry name" value="Spore Coat Polysaccharide Biosynthesis Protein SpsA, Chain A"/>
    <property type="match status" value="1"/>
</dbReference>
<evidence type="ECO:0000256" key="8">
    <source>
        <dbReference type="ARBA" id="ARBA00040894"/>
    </source>
</evidence>
<evidence type="ECO:0000256" key="6">
    <source>
        <dbReference type="ARBA" id="ARBA00022842"/>
    </source>
</evidence>
<accession>A0A132MUN0</accession>
<evidence type="ECO:0000256" key="1">
    <source>
        <dbReference type="ARBA" id="ARBA00001936"/>
    </source>
</evidence>
<dbReference type="InterPro" id="IPR001173">
    <property type="entry name" value="Glyco_trans_2-like"/>
</dbReference>
<keyword evidence="4" id="KW-0328">Glycosyltransferase</keyword>
<comment type="similarity">
    <text evidence="3">Belongs to the glycosyltransferase 2 family.</text>
</comment>
<dbReference type="PANTHER" id="PTHR48090">
    <property type="entry name" value="UNDECAPRENYL-PHOSPHATE 4-DEOXY-4-FORMAMIDO-L-ARABINOSE TRANSFERASE-RELATED"/>
    <property type="match status" value="1"/>
</dbReference>
<dbReference type="Pfam" id="PF00535">
    <property type="entry name" value="Glycos_transf_2"/>
    <property type="match status" value="1"/>
</dbReference>
<organism evidence="12 13">
    <name type="scientific">Carbonactinospora thermoautotrophica</name>
    <dbReference type="NCBI Taxonomy" id="1469144"/>
    <lineage>
        <taxon>Bacteria</taxon>
        <taxon>Bacillati</taxon>
        <taxon>Actinomycetota</taxon>
        <taxon>Actinomycetes</taxon>
        <taxon>Kitasatosporales</taxon>
        <taxon>Carbonactinosporaceae</taxon>
        <taxon>Carbonactinospora</taxon>
    </lineage>
</organism>
<dbReference type="InterPro" id="IPR029044">
    <property type="entry name" value="Nucleotide-diphossugar_trans"/>
</dbReference>
<dbReference type="SUPFAM" id="SSF53448">
    <property type="entry name" value="Nucleotide-diphospho-sugar transferases"/>
    <property type="match status" value="1"/>
</dbReference>
<evidence type="ECO:0000259" key="11">
    <source>
        <dbReference type="Pfam" id="PF00535"/>
    </source>
</evidence>
<evidence type="ECO:0000256" key="2">
    <source>
        <dbReference type="ARBA" id="ARBA00001946"/>
    </source>
</evidence>
<proteinExistence type="inferred from homology"/>
<name>A0A132MUN0_9ACTN</name>
<dbReference type="AlphaFoldDB" id="A0A132MUN0"/>